<accession>A0A382PTX7</accession>
<dbReference type="AlphaFoldDB" id="A0A382PTX7"/>
<gene>
    <name evidence="1" type="ORF">METZ01_LOCUS328979</name>
</gene>
<sequence length="70" mass="8031">MRKKKSNTGFGIGAVIIVVLLLQLVKACNRNDWLSPSKQKNYNLNSKDNNMPEWFKPLADKVIKEKSKKN</sequence>
<reference evidence="1" key="1">
    <citation type="submission" date="2018-05" db="EMBL/GenBank/DDBJ databases">
        <authorList>
            <person name="Lanie J.A."/>
            <person name="Ng W.-L."/>
            <person name="Kazmierczak K.M."/>
            <person name="Andrzejewski T.M."/>
            <person name="Davidsen T.M."/>
            <person name="Wayne K.J."/>
            <person name="Tettelin H."/>
            <person name="Glass J.I."/>
            <person name="Rusch D."/>
            <person name="Podicherti R."/>
            <person name="Tsui H.-C.T."/>
            <person name="Winkler M.E."/>
        </authorList>
    </citation>
    <scope>NUCLEOTIDE SEQUENCE</scope>
</reference>
<organism evidence="1">
    <name type="scientific">marine metagenome</name>
    <dbReference type="NCBI Taxonomy" id="408172"/>
    <lineage>
        <taxon>unclassified sequences</taxon>
        <taxon>metagenomes</taxon>
        <taxon>ecological metagenomes</taxon>
    </lineage>
</organism>
<name>A0A382PTX7_9ZZZZ</name>
<evidence type="ECO:0000313" key="1">
    <source>
        <dbReference type="EMBL" id="SVC76125.1"/>
    </source>
</evidence>
<protein>
    <submittedName>
        <fullName evidence="1">Uncharacterized protein</fullName>
    </submittedName>
</protein>
<dbReference type="EMBL" id="UINC01109358">
    <property type="protein sequence ID" value="SVC76125.1"/>
    <property type="molecule type" value="Genomic_DNA"/>
</dbReference>
<proteinExistence type="predicted"/>